<feature type="region of interest" description="Disordered" evidence="1">
    <location>
        <begin position="202"/>
        <end position="221"/>
    </location>
</feature>
<keyword evidence="3" id="KW-1185">Reference proteome</keyword>
<gene>
    <name evidence="2" type="ORF">KUV26_03660</name>
</gene>
<proteinExistence type="predicted"/>
<organism evidence="2 3">
    <name type="scientific">Leisingera daeponensis</name>
    <dbReference type="NCBI Taxonomy" id="405746"/>
    <lineage>
        <taxon>Bacteria</taxon>
        <taxon>Pseudomonadati</taxon>
        <taxon>Pseudomonadota</taxon>
        <taxon>Alphaproteobacteria</taxon>
        <taxon>Rhodobacterales</taxon>
        <taxon>Roseobacteraceae</taxon>
        <taxon>Leisingera</taxon>
    </lineage>
</organism>
<name>A0ABS7NBD6_9RHOB</name>
<evidence type="ECO:0000313" key="2">
    <source>
        <dbReference type="EMBL" id="MBY6138522.1"/>
    </source>
</evidence>
<evidence type="ECO:0000256" key="1">
    <source>
        <dbReference type="SAM" id="MobiDB-lite"/>
    </source>
</evidence>
<dbReference type="EMBL" id="JAHVJA010000001">
    <property type="protein sequence ID" value="MBY6138522.1"/>
    <property type="molecule type" value="Genomic_DNA"/>
</dbReference>
<dbReference type="Proteomes" id="UP000766629">
    <property type="component" value="Unassembled WGS sequence"/>
</dbReference>
<accession>A0ABS7NBD6</accession>
<reference evidence="2 3" key="1">
    <citation type="submission" date="2021-06" db="EMBL/GenBank/DDBJ databases">
        <title>50 bacteria genomes isolated from Dapeng, Shenzhen, China.</title>
        <authorList>
            <person name="Zheng W."/>
            <person name="Yu S."/>
            <person name="Huang Y."/>
        </authorList>
    </citation>
    <scope>NUCLEOTIDE SEQUENCE [LARGE SCALE GENOMIC DNA]</scope>
    <source>
        <strain evidence="2 3">DP1N14-2</strain>
    </source>
</reference>
<evidence type="ECO:0000313" key="3">
    <source>
        <dbReference type="Proteomes" id="UP000766629"/>
    </source>
</evidence>
<protein>
    <submittedName>
        <fullName evidence="2">Uncharacterized protein</fullName>
    </submittedName>
</protein>
<comment type="caution">
    <text evidence="2">The sequence shown here is derived from an EMBL/GenBank/DDBJ whole genome shotgun (WGS) entry which is preliminary data.</text>
</comment>
<sequence length="221" mass="23767">MRVFDSGTSAAFAARDGLAAHRLVWITARNRSSGLLETLGLWSGEDDLAVTIGGQARTYTGAGALLEAEPVTAGAGLEVRTYRLRLAAVAPEVEDLAKGYETRFAPVEIHRALFDPASRALLAEPHRVFSGFINGLDFGTAEPGGLGTCTLELVSETRVLTRRLASKKSDESQQRRSGDRFRRYGNISGVVPVYWGELRVEAPADPAPGGSSVPDRREPTK</sequence>
<dbReference type="RefSeq" id="WP_222507335.1">
    <property type="nucleotide sequence ID" value="NZ_JAHVJA010000001.1"/>
</dbReference>